<keyword evidence="4" id="KW-0812">Transmembrane</keyword>
<dbReference type="SMART" id="SM00365">
    <property type="entry name" value="LRR_SD22"/>
    <property type="match status" value="5"/>
</dbReference>
<keyword evidence="2 5" id="KW-0732">Signal</keyword>
<sequence>MQLGALVWLLCMTVIVYADICAHCHCDRHTLGVTCTGQNLLLRSVTLPTWADSLHIHHLSLRHLPHFTYNDNIKVLRINHCGLTHIHPLSLSSLPGLETLHLADNLLTELPKECFFQLPRLRILNLSRNRITNLSQLKHLLPADHILDQLSLDGNQIELSTVDDRLPLTRQLYFANTNMQRMNGTSITFTASSQCASSVACRNLLVPDHQWSILRMLDVSAHEELTVDASALKMLTNVWSVNFASARLPASFGSWLSLSSHVRHLNLSSAILSDSTDDWQWCGENLEWLDVSNIGLRYLAINADCKIRYLNANKNSIESVFLGSTALETVLLEQNNLSSWVVPPTGVALTQLRTFSLARNSIEYLPEGALAHYPQLQNLDISQNALHNLSVASFPSIGMQIRSLNISHNQLATFVHPVLPSLLLLDLSFNVLTSLDPELLAGLPLLQHFYLSSNVEIFSQCQQTCWLNALIQMLNLVELDLSNCRLSQLPDLSPFEALRRLDLSRNRLKNVDGHILPKSLQRLDVSQNHIHTLSNFTLRELSALKELDASRNPLLCECTLVDLAALLDKHMLDDSEAYYCFSGSWQYPLRSYLENVKSCVKSSQQMLPVLLNAVLFLMAAISAVVFTAFLVCRCHVNRWVSSVPFAYKPLATADATAVDL</sequence>
<reference evidence="7 8" key="1">
    <citation type="submission" date="2014-11" db="EMBL/GenBank/DDBJ databases">
        <title>Genetic blueprint of the zoonotic pathogen Toxocara canis.</title>
        <authorList>
            <person name="Zhu X.-Q."/>
            <person name="Korhonen P.K."/>
            <person name="Cai H."/>
            <person name="Young N.D."/>
            <person name="Nejsum P."/>
            <person name="von Samson-Himmelstjerna G."/>
            <person name="Boag P.R."/>
            <person name="Tan P."/>
            <person name="Li Q."/>
            <person name="Min J."/>
            <person name="Yang Y."/>
            <person name="Wang X."/>
            <person name="Fang X."/>
            <person name="Hall R.S."/>
            <person name="Hofmann A."/>
            <person name="Sternberg P.W."/>
            <person name="Jex A.R."/>
            <person name="Gasser R.B."/>
        </authorList>
    </citation>
    <scope>NUCLEOTIDE SEQUENCE [LARGE SCALE GENOMIC DNA]</scope>
    <source>
        <strain evidence="7">PN_DK_2014</strain>
    </source>
</reference>
<dbReference type="InterPro" id="IPR032675">
    <property type="entry name" value="LRR_dom_sf"/>
</dbReference>
<evidence type="ECO:0000256" key="4">
    <source>
        <dbReference type="SAM" id="Phobius"/>
    </source>
</evidence>
<dbReference type="SUPFAM" id="SSF52058">
    <property type="entry name" value="L domain-like"/>
    <property type="match status" value="2"/>
</dbReference>
<dbReference type="EMBL" id="JPKZ01003226">
    <property type="protein sequence ID" value="KHN72665.1"/>
    <property type="molecule type" value="Genomic_DNA"/>
</dbReference>
<dbReference type="SMART" id="SM00082">
    <property type="entry name" value="LRRCT"/>
    <property type="match status" value="1"/>
</dbReference>
<feature type="transmembrane region" description="Helical" evidence="4">
    <location>
        <begin position="609"/>
        <end position="632"/>
    </location>
</feature>
<evidence type="ECO:0000313" key="8">
    <source>
        <dbReference type="Proteomes" id="UP000031036"/>
    </source>
</evidence>
<dbReference type="Proteomes" id="UP000031036">
    <property type="component" value="Unassembled WGS sequence"/>
</dbReference>
<evidence type="ECO:0000256" key="1">
    <source>
        <dbReference type="ARBA" id="ARBA00022614"/>
    </source>
</evidence>
<dbReference type="AlphaFoldDB" id="A0A0B2UV10"/>
<feature type="domain" description="LRRCT" evidence="6">
    <location>
        <begin position="552"/>
        <end position="600"/>
    </location>
</feature>
<dbReference type="InterPro" id="IPR003591">
    <property type="entry name" value="Leu-rich_rpt_typical-subtyp"/>
</dbReference>
<accession>A0A0B2UV10</accession>
<keyword evidence="3" id="KW-0677">Repeat</keyword>
<evidence type="ECO:0000256" key="5">
    <source>
        <dbReference type="SAM" id="SignalP"/>
    </source>
</evidence>
<keyword evidence="1" id="KW-0433">Leucine-rich repeat</keyword>
<comment type="caution">
    <text evidence="7">The sequence shown here is derived from an EMBL/GenBank/DDBJ whole genome shotgun (WGS) entry which is preliminary data.</text>
</comment>
<feature type="chain" id="PRO_5002076604" evidence="5">
    <location>
        <begin position="19"/>
        <end position="660"/>
    </location>
</feature>
<dbReference type="OMA" id="DPQLYYC"/>
<dbReference type="InterPro" id="IPR001611">
    <property type="entry name" value="Leu-rich_rpt"/>
</dbReference>
<dbReference type="PROSITE" id="PS51450">
    <property type="entry name" value="LRR"/>
    <property type="match status" value="4"/>
</dbReference>
<evidence type="ECO:0000313" key="7">
    <source>
        <dbReference type="EMBL" id="KHN72665.1"/>
    </source>
</evidence>
<dbReference type="Pfam" id="PF13855">
    <property type="entry name" value="LRR_8"/>
    <property type="match status" value="3"/>
</dbReference>
<dbReference type="OrthoDB" id="676979at2759"/>
<dbReference type="Pfam" id="PF00560">
    <property type="entry name" value="LRR_1"/>
    <property type="match status" value="1"/>
</dbReference>
<dbReference type="SMART" id="SM00364">
    <property type="entry name" value="LRR_BAC"/>
    <property type="match status" value="7"/>
</dbReference>
<dbReference type="SMART" id="SM00369">
    <property type="entry name" value="LRR_TYP"/>
    <property type="match status" value="8"/>
</dbReference>
<evidence type="ECO:0000259" key="6">
    <source>
        <dbReference type="SMART" id="SM00082"/>
    </source>
</evidence>
<keyword evidence="4" id="KW-0472">Membrane</keyword>
<evidence type="ECO:0000256" key="2">
    <source>
        <dbReference type="ARBA" id="ARBA00022729"/>
    </source>
</evidence>
<keyword evidence="4" id="KW-1133">Transmembrane helix</keyword>
<evidence type="ECO:0000256" key="3">
    <source>
        <dbReference type="ARBA" id="ARBA00022737"/>
    </source>
</evidence>
<protein>
    <submittedName>
        <fullName evidence="7">Leucine-rich repeats and immunoglobulin-like domains protein 3</fullName>
    </submittedName>
</protein>
<dbReference type="InterPro" id="IPR000483">
    <property type="entry name" value="Cys-rich_flank_reg_C"/>
</dbReference>
<dbReference type="PANTHER" id="PTHR24366">
    <property type="entry name" value="IG(IMMUNOGLOBULIN) AND LRR(LEUCINE RICH REPEAT) DOMAINS"/>
    <property type="match status" value="1"/>
</dbReference>
<gene>
    <name evidence="7" type="primary">Lrig3</name>
    <name evidence="7" type="ORF">Tcan_13126</name>
</gene>
<feature type="signal peptide" evidence="5">
    <location>
        <begin position="1"/>
        <end position="18"/>
    </location>
</feature>
<proteinExistence type="predicted"/>
<organism evidence="7 8">
    <name type="scientific">Toxocara canis</name>
    <name type="common">Canine roundworm</name>
    <dbReference type="NCBI Taxonomy" id="6265"/>
    <lineage>
        <taxon>Eukaryota</taxon>
        <taxon>Metazoa</taxon>
        <taxon>Ecdysozoa</taxon>
        <taxon>Nematoda</taxon>
        <taxon>Chromadorea</taxon>
        <taxon>Rhabditida</taxon>
        <taxon>Spirurina</taxon>
        <taxon>Ascaridomorpha</taxon>
        <taxon>Ascaridoidea</taxon>
        <taxon>Toxocaridae</taxon>
        <taxon>Toxocara</taxon>
    </lineage>
</organism>
<dbReference type="Gene3D" id="3.80.10.10">
    <property type="entry name" value="Ribonuclease Inhibitor"/>
    <property type="match status" value="3"/>
</dbReference>
<dbReference type="PANTHER" id="PTHR24366:SF96">
    <property type="entry name" value="LEUCINE RICH REPEAT CONTAINING 53"/>
    <property type="match status" value="1"/>
</dbReference>
<dbReference type="STRING" id="6265.A0A0B2UV10"/>
<name>A0A0B2UV10_TOXCA</name>
<keyword evidence="8" id="KW-1185">Reference proteome</keyword>